<feature type="chain" id="PRO_5013170935" evidence="2">
    <location>
        <begin position="24"/>
        <end position="473"/>
    </location>
</feature>
<feature type="compositionally biased region" description="Basic residues" evidence="1">
    <location>
        <begin position="85"/>
        <end position="95"/>
    </location>
</feature>
<dbReference type="AlphaFoldDB" id="A0A271J2H1"/>
<keyword evidence="2" id="KW-0732">Signal</keyword>
<feature type="signal peptide" evidence="2">
    <location>
        <begin position="1"/>
        <end position="23"/>
    </location>
</feature>
<evidence type="ECO:0000256" key="2">
    <source>
        <dbReference type="SAM" id="SignalP"/>
    </source>
</evidence>
<proteinExistence type="predicted"/>
<accession>A0A271J2H1</accession>
<dbReference type="RefSeq" id="WP_095510909.1">
    <property type="nucleotide sequence ID" value="NZ_MQWD01000001.1"/>
</dbReference>
<feature type="compositionally biased region" description="Basic and acidic residues" evidence="1">
    <location>
        <begin position="23"/>
        <end position="45"/>
    </location>
</feature>
<feature type="region of interest" description="Disordered" evidence="1">
    <location>
        <begin position="15"/>
        <end position="98"/>
    </location>
</feature>
<dbReference type="OrthoDB" id="6759120at2"/>
<evidence type="ECO:0000313" key="3">
    <source>
        <dbReference type="EMBL" id="PAP77244.1"/>
    </source>
</evidence>
<feature type="region of interest" description="Disordered" evidence="1">
    <location>
        <begin position="174"/>
        <end position="237"/>
    </location>
</feature>
<dbReference type="Proteomes" id="UP000216339">
    <property type="component" value="Unassembled WGS sequence"/>
</dbReference>
<evidence type="ECO:0000256" key="1">
    <source>
        <dbReference type="SAM" id="MobiDB-lite"/>
    </source>
</evidence>
<dbReference type="EMBL" id="MQWD01000001">
    <property type="protein sequence ID" value="PAP77244.1"/>
    <property type="molecule type" value="Genomic_DNA"/>
</dbReference>
<evidence type="ECO:0000313" key="4">
    <source>
        <dbReference type="Proteomes" id="UP000216339"/>
    </source>
</evidence>
<organism evidence="3 4">
    <name type="scientific">Rubrivirga marina</name>
    <dbReference type="NCBI Taxonomy" id="1196024"/>
    <lineage>
        <taxon>Bacteria</taxon>
        <taxon>Pseudomonadati</taxon>
        <taxon>Rhodothermota</taxon>
        <taxon>Rhodothermia</taxon>
        <taxon>Rhodothermales</taxon>
        <taxon>Rubricoccaceae</taxon>
        <taxon>Rubrivirga</taxon>
    </lineage>
</organism>
<feature type="compositionally biased region" description="Basic residues" evidence="1">
    <location>
        <begin position="121"/>
        <end position="132"/>
    </location>
</feature>
<reference evidence="3 4" key="1">
    <citation type="submission" date="2016-11" db="EMBL/GenBank/DDBJ databases">
        <title>Study of marine rhodopsin-containing bacteria.</title>
        <authorList>
            <person name="Yoshizawa S."/>
            <person name="Kumagai Y."/>
            <person name="Kogure K."/>
        </authorList>
    </citation>
    <scope>NUCLEOTIDE SEQUENCE [LARGE SCALE GENOMIC DNA]</scope>
    <source>
        <strain evidence="3 4">SAORIC-28</strain>
    </source>
</reference>
<name>A0A271J2H1_9BACT</name>
<comment type="caution">
    <text evidence="3">The sequence shown here is derived from an EMBL/GenBank/DDBJ whole genome shotgun (WGS) entry which is preliminary data.</text>
</comment>
<feature type="compositionally biased region" description="Basic and acidic residues" evidence="1">
    <location>
        <begin position="70"/>
        <end position="84"/>
    </location>
</feature>
<keyword evidence="4" id="KW-1185">Reference proteome</keyword>
<gene>
    <name evidence="3" type="ORF">BSZ37_12775</name>
</gene>
<protein>
    <submittedName>
        <fullName evidence="3">Uncharacterized protein</fullName>
    </submittedName>
</protein>
<feature type="region of interest" description="Disordered" evidence="1">
    <location>
        <begin position="110"/>
        <end position="162"/>
    </location>
</feature>
<feature type="compositionally biased region" description="Basic and acidic residues" evidence="1">
    <location>
        <begin position="221"/>
        <end position="235"/>
    </location>
</feature>
<sequence length="473" mass="51466">MRTSLLAAALALGAAALAPSADAQRRPPPRDSTDRVERRADEPLRSRQVRRPRFRSEQGARDHARRTREARRDTTDRARRDRAPHPRGQRARAGRPNRTGALLDTLALGHSEAAPGDANARRGRQQARRQRRGGPPDRDISTMQDIVPRTGQDTPPDEGGYIIDDWIWGAQDADREPRPEADGQAARTQSPPPRAGTTTVSGRRIGQNPAGPGGAPPSADDYDRADPPNDNRPDGYEYGVGYVVSGPTTPTLISGAGGPDQIDKEPGNGAMLYLVGGAEEADAPCAFLFGWARWNDPRNGRQQYFETTTDRCDDKGPWWSSGWTGDIYESKYFSREEGHPDPFEPSGDDARHVAGVPAREFDVAPTDPQPIRAAHAVQACLNRAGDRLKGLRIWGAHVGRAEPGSVEPDGALFGEFERPNCHEWAAKRSCPEGEVAIGVTVHGDEGREFEASGVSLTCAAPRPIDLAFPIYED</sequence>